<dbReference type="Pfam" id="PF07980">
    <property type="entry name" value="SusD_RagB"/>
    <property type="match status" value="1"/>
</dbReference>
<comment type="similarity">
    <text evidence="2">Belongs to the SusD family.</text>
</comment>
<evidence type="ECO:0000256" key="5">
    <source>
        <dbReference type="ARBA" id="ARBA00023237"/>
    </source>
</evidence>
<dbReference type="SUPFAM" id="SSF48452">
    <property type="entry name" value="TPR-like"/>
    <property type="match status" value="1"/>
</dbReference>
<evidence type="ECO:0000313" key="7">
    <source>
        <dbReference type="EMBL" id="OQP46505.1"/>
    </source>
</evidence>
<comment type="subcellular location">
    <subcellularLocation>
        <location evidence="1">Cell outer membrane</location>
    </subcellularLocation>
</comment>
<evidence type="ECO:0000256" key="1">
    <source>
        <dbReference type="ARBA" id="ARBA00004442"/>
    </source>
</evidence>
<comment type="caution">
    <text evidence="7">The sequence shown here is derived from an EMBL/GenBank/DDBJ whole genome shotgun (WGS) entry which is preliminary data.</text>
</comment>
<evidence type="ECO:0000256" key="3">
    <source>
        <dbReference type="ARBA" id="ARBA00022729"/>
    </source>
</evidence>
<feature type="domain" description="RagB/SusD" evidence="6">
    <location>
        <begin position="388"/>
        <end position="533"/>
    </location>
</feature>
<sequence length="535" mass="58574">MTLRYKYIFTAGLVLSLGCTKLDQSLNDSFSTPGGTGNSDVAALLTGAYNSMNGLMHAQDQLFSLQETTTDEALIPVRGGDWDDNGVWRVLHAHQWTTIHTQIKSVYNGLGQLESGAITVLAFNPNATQRAEALFLRSLAQFYFLDLYGQVPYRPVAEYNSIGPSPVMTPAQAVDTLTTVLRSIIPQLPASNSPYRASPDAARFLLMKVLLNKGAFLNKQQPTFDNADMQEVISLGNAIITSGKYSLTPNYFDNFGPTNSTASGEMILAWPNTGAASSNGINSGDIRARWMMTLHYNSWDKNNTFGSAGWNGFTTVADFYNTFGAADNRKGGVAYPGVTDQSGLKPGLVVGPQINEAGQPIKDRQGNPLSFTTDVNLIEVDKKRLEVAGIRVIKYPPDYSAYASGNQKNQLQIFRYADVILLVAEAKLRQSSPDVAGALALVNPLRATRGATPLVTISLVNPSNVYDPNTLLAERGRELYFESWRRQDLIRFGVFLKQWALKEADPDPQRNLLFPIAPDELLANPNLKQNPGYGE</sequence>
<keyword evidence="4" id="KW-0472">Membrane</keyword>
<keyword evidence="8" id="KW-1185">Reference proteome</keyword>
<evidence type="ECO:0000256" key="4">
    <source>
        <dbReference type="ARBA" id="ARBA00023136"/>
    </source>
</evidence>
<accession>A0ABX3NWA4</accession>
<gene>
    <name evidence="7" type="ORF">A4D02_31205</name>
</gene>
<dbReference type="Gene3D" id="1.25.40.390">
    <property type="match status" value="1"/>
</dbReference>
<keyword evidence="3" id="KW-0732">Signal</keyword>
<evidence type="ECO:0000313" key="8">
    <source>
        <dbReference type="Proteomes" id="UP000192277"/>
    </source>
</evidence>
<dbReference type="RefSeq" id="WP_014222178.1">
    <property type="nucleotide sequence ID" value="NZ_LWBO01000014.1"/>
</dbReference>
<proteinExistence type="inferred from homology"/>
<dbReference type="EMBL" id="LWBO01000014">
    <property type="protein sequence ID" value="OQP46505.1"/>
    <property type="molecule type" value="Genomic_DNA"/>
</dbReference>
<dbReference type="Proteomes" id="UP000192277">
    <property type="component" value="Unassembled WGS sequence"/>
</dbReference>
<keyword evidence="5" id="KW-0998">Cell outer membrane</keyword>
<name>A0ABX3NWA4_9BACT</name>
<dbReference type="InterPro" id="IPR012944">
    <property type="entry name" value="SusD_RagB_dom"/>
</dbReference>
<organism evidence="7 8">
    <name type="scientific">Niastella koreensis</name>
    <dbReference type="NCBI Taxonomy" id="354356"/>
    <lineage>
        <taxon>Bacteria</taxon>
        <taxon>Pseudomonadati</taxon>
        <taxon>Bacteroidota</taxon>
        <taxon>Chitinophagia</taxon>
        <taxon>Chitinophagales</taxon>
        <taxon>Chitinophagaceae</taxon>
        <taxon>Niastella</taxon>
    </lineage>
</organism>
<protein>
    <recommendedName>
        <fullName evidence="6">RagB/SusD domain-containing protein</fullName>
    </recommendedName>
</protein>
<dbReference type="InterPro" id="IPR011990">
    <property type="entry name" value="TPR-like_helical_dom_sf"/>
</dbReference>
<evidence type="ECO:0000259" key="6">
    <source>
        <dbReference type="Pfam" id="PF07980"/>
    </source>
</evidence>
<evidence type="ECO:0000256" key="2">
    <source>
        <dbReference type="ARBA" id="ARBA00006275"/>
    </source>
</evidence>
<dbReference type="PROSITE" id="PS51257">
    <property type="entry name" value="PROKAR_LIPOPROTEIN"/>
    <property type="match status" value="1"/>
</dbReference>
<reference evidence="7 8" key="1">
    <citation type="submission" date="2016-04" db="EMBL/GenBank/DDBJ databases">
        <authorList>
            <person name="Chen L."/>
            <person name="Zhuang W."/>
            <person name="Wang G."/>
        </authorList>
    </citation>
    <scope>NUCLEOTIDE SEQUENCE [LARGE SCALE GENOMIC DNA]</scope>
    <source>
        <strain evidence="8">GR20</strain>
    </source>
</reference>